<evidence type="ECO:0008006" key="3">
    <source>
        <dbReference type="Google" id="ProtNLM"/>
    </source>
</evidence>
<comment type="caution">
    <text evidence="1">The sequence shown here is derived from an EMBL/GenBank/DDBJ whole genome shotgun (WGS) entry which is preliminary data.</text>
</comment>
<accession>A0A8K0CWC1</accession>
<reference evidence="1" key="1">
    <citation type="submission" date="2019-08" db="EMBL/GenBank/DDBJ databases">
        <title>The genome of the North American firefly Photinus pyralis.</title>
        <authorList>
            <consortium name="Photinus pyralis genome working group"/>
            <person name="Fallon T.R."/>
            <person name="Sander Lower S.E."/>
            <person name="Weng J.-K."/>
        </authorList>
    </citation>
    <scope>NUCLEOTIDE SEQUENCE</scope>
    <source>
        <strain evidence="1">TRF0915ILg1</strain>
        <tissue evidence="1">Whole body</tissue>
    </source>
</reference>
<dbReference type="SUPFAM" id="SSF56219">
    <property type="entry name" value="DNase I-like"/>
    <property type="match status" value="1"/>
</dbReference>
<dbReference type="EMBL" id="VTPC01006632">
    <property type="protein sequence ID" value="KAF2894789.1"/>
    <property type="molecule type" value="Genomic_DNA"/>
</dbReference>
<gene>
    <name evidence="1" type="ORF">ILUMI_11383</name>
</gene>
<dbReference type="Proteomes" id="UP000801492">
    <property type="component" value="Unassembled WGS sequence"/>
</dbReference>
<evidence type="ECO:0000313" key="1">
    <source>
        <dbReference type="EMBL" id="KAF2894789.1"/>
    </source>
</evidence>
<sequence length="101" mass="11742">MSIQPKVPTQPRQSTSLQIAFWNANRLEVKKFDLLEFARHCDLDSILVCETHLRQPEPRHSCVCQNKHRPLSGPYTCSTPCRDHLHFCKYVQTRPLRLTAA</sequence>
<dbReference type="InterPro" id="IPR036691">
    <property type="entry name" value="Endo/exonu/phosph_ase_sf"/>
</dbReference>
<evidence type="ECO:0000313" key="2">
    <source>
        <dbReference type="Proteomes" id="UP000801492"/>
    </source>
</evidence>
<proteinExistence type="predicted"/>
<keyword evidence="2" id="KW-1185">Reference proteome</keyword>
<organism evidence="1 2">
    <name type="scientific">Ignelater luminosus</name>
    <name type="common">Cucubano</name>
    <name type="synonym">Pyrophorus luminosus</name>
    <dbReference type="NCBI Taxonomy" id="2038154"/>
    <lineage>
        <taxon>Eukaryota</taxon>
        <taxon>Metazoa</taxon>
        <taxon>Ecdysozoa</taxon>
        <taxon>Arthropoda</taxon>
        <taxon>Hexapoda</taxon>
        <taxon>Insecta</taxon>
        <taxon>Pterygota</taxon>
        <taxon>Neoptera</taxon>
        <taxon>Endopterygota</taxon>
        <taxon>Coleoptera</taxon>
        <taxon>Polyphaga</taxon>
        <taxon>Elateriformia</taxon>
        <taxon>Elateroidea</taxon>
        <taxon>Elateridae</taxon>
        <taxon>Agrypninae</taxon>
        <taxon>Pyrophorini</taxon>
        <taxon>Ignelater</taxon>
    </lineage>
</organism>
<protein>
    <recommendedName>
        <fullName evidence="3">Endonuclease/exonuclease/phosphatase domain-containing protein</fullName>
    </recommendedName>
</protein>
<name>A0A8K0CWC1_IGNLU</name>
<dbReference type="AlphaFoldDB" id="A0A8K0CWC1"/>